<organism evidence="1 2">
    <name type="scientific">Panaeolus cyanescens</name>
    <dbReference type="NCBI Taxonomy" id="181874"/>
    <lineage>
        <taxon>Eukaryota</taxon>
        <taxon>Fungi</taxon>
        <taxon>Dikarya</taxon>
        <taxon>Basidiomycota</taxon>
        <taxon>Agaricomycotina</taxon>
        <taxon>Agaricomycetes</taxon>
        <taxon>Agaricomycetidae</taxon>
        <taxon>Agaricales</taxon>
        <taxon>Agaricineae</taxon>
        <taxon>Galeropsidaceae</taxon>
        <taxon>Panaeolus</taxon>
    </lineage>
</organism>
<dbReference type="EMBL" id="NHTK01005574">
    <property type="protein sequence ID" value="PPQ76425.1"/>
    <property type="molecule type" value="Genomic_DNA"/>
</dbReference>
<keyword evidence="2" id="KW-1185">Reference proteome</keyword>
<proteinExistence type="predicted"/>
<gene>
    <name evidence="1" type="ORF">CVT24_012612</name>
</gene>
<reference evidence="1 2" key="1">
    <citation type="journal article" date="2018" name="Evol. Lett.">
        <title>Horizontal gene cluster transfer increased hallucinogenic mushroom diversity.</title>
        <authorList>
            <person name="Reynolds H.T."/>
            <person name="Vijayakumar V."/>
            <person name="Gluck-Thaler E."/>
            <person name="Korotkin H.B."/>
            <person name="Matheny P.B."/>
            <person name="Slot J.C."/>
        </authorList>
    </citation>
    <scope>NUCLEOTIDE SEQUENCE [LARGE SCALE GENOMIC DNA]</scope>
    <source>
        <strain evidence="1 2">2629</strain>
    </source>
</reference>
<protein>
    <submittedName>
        <fullName evidence="1">Uncharacterized protein</fullName>
    </submittedName>
</protein>
<dbReference type="Gene3D" id="3.80.10.10">
    <property type="entry name" value="Ribonuclease Inhibitor"/>
    <property type="match status" value="1"/>
</dbReference>
<sequence length="614" mass="69693">MEPFGPEHPDHRRVPWPREFEKITIDLPTTIIGMLTNNVPISGRMKAEVQEFGRVVTAAIDDNNKQQFAVKEEVKLLKSKLVDLKSAHQALHKKSFASDVISSPFRKLPNDILYEIVTQIRTGLRVVPEYDLYHIFNESPYRLALTMAGVCKSMRYVTRSKGKLWNYAKFTWDYDCRWKRKTSVDMSILNQMADLTHGLPIAVELFEDPRSTSSRRASPDFKDRGIAPLILRMVTEWPAIERLASLDLGTSVHRSETTLFRLFVDIAKATNTSLASLKALSLKSVNTDHPDTVQDCGDFLQALSGLQHLSIFSASFIPPNFPGERLKTLRISSNIWSREEFVSVFQRLPNLEAAKFGITQRLTHEPVVSAPNESNIINHRCLQELDVHFEQCYHTIHSELYLNFVGVRFPALKKLRLSFSPCDDGFSISPEECHSLLLGMFPAIEVVHLIGVENIKNNGIVSLFPLLRSLPTITELYVSLNQLDTPKLTGLLCNLKDGGDSLPFPKLKTMLIGIEDEFDKRRGFWEEIKGLKSILFNIQDTRMKLTEGFKLSVGTNISTRCRHGVPRSMEAFFVGLEKKFQKAGMALSVYRNEEEIADALEQFQSSIPLRNLVI</sequence>
<evidence type="ECO:0000313" key="2">
    <source>
        <dbReference type="Proteomes" id="UP000284842"/>
    </source>
</evidence>
<name>A0A409WD10_9AGAR</name>
<dbReference type="InParanoid" id="A0A409WD10"/>
<dbReference type="Proteomes" id="UP000284842">
    <property type="component" value="Unassembled WGS sequence"/>
</dbReference>
<dbReference type="SUPFAM" id="SSF52047">
    <property type="entry name" value="RNI-like"/>
    <property type="match status" value="1"/>
</dbReference>
<dbReference type="AlphaFoldDB" id="A0A409WD10"/>
<comment type="caution">
    <text evidence="1">The sequence shown here is derived from an EMBL/GenBank/DDBJ whole genome shotgun (WGS) entry which is preliminary data.</text>
</comment>
<evidence type="ECO:0000313" key="1">
    <source>
        <dbReference type="EMBL" id="PPQ76425.1"/>
    </source>
</evidence>
<dbReference type="InterPro" id="IPR032675">
    <property type="entry name" value="LRR_dom_sf"/>
</dbReference>
<accession>A0A409WD10</accession>